<reference evidence="1" key="1">
    <citation type="submission" date="2019-02" db="EMBL/GenBank/DDBJ databases">
        <authorList>
            <person name="Gruber-Vodicka R. H."/>
            <person name="Seah K. B. B."/>
        </authorList>
    </citation>
    <scope>NUCLEOTIDE SEQUENCE</scope>
    <source>
        <strain evidence="1">BECK_BY7</strain>
    </source>
</reference>
<sequence length="139" mass="15704">MLLQVARLPKVAPEKIFDRICWRSFARCRKTKDPVKTGTCTKAHPTSLLGRSADMFKYRKNKNPERTAGCAKTHPASALARSANMFNADTVDQADTGHSNKWCRKWRNPAENHGQWSVVFSAIRERLMVAVSKSVIFKA</sequence>
<accession>A0A450WAI5</accession>
<protein>
    <submittedName>
        <fullName evidence="1">Uncharacterized protein</fullName>
    </submittedName>
</protein>
<dbReference type="EMBL" id="CAADFN010000005">
    <property type="protein sequence ID" value="VFK14025.1"/>
    <property type="molecule type" value="Genomic_DNA"/>
</dbReference>
<evidence type="ECO:0000313" key="1">
    <source>
        <dbReference type="EMBL" id="VFK14025.1"/>
    </source>
</evidence>
<gene>
    <name evidence="1" type="ORF">BECKLFY1418C_GA0070996_100535</name>
</gene>
<dbReference type="AlphaFoldDB" id="A0A450WAI5"/>
<organism evidence="1">
    <name type="scientific">Candidatus Kentrum sp. LFY</name>
    <dbReference type="NCBI Taxonomy" id="2126342"/>
    <lineage>
        <taxon>Bacteria</taxon>
        <taxon>Pseudomonadati</taxon>
        <taxon>Pseudomonadota</taxon>
        <taxon>Gammaproteobacteria</taxon>
        <taxon>Candidatus Kentrum</taxon>
    </lineage>
</organism>
<name>A0A450WAI5_9GAMM</name>
<proteinExistence type="predicted"/>